<dbReference type="SUPFAM" id="SSF51306">
    <property type="entry name" value="LexA/Signal peptidase"/>
    <property type="match status" value="1"/>
</dbReference>
<evidence type="ECO:0000313" key="2">
    <source>
        <dbReference type="EMBL" id="GEP94508.1"/>
    </source>
</evidence>
<evidence type="ECO:0000259" key="1">
    <source>
        <dbReference type="Pfam" id="PF00717"/>
    </source>
</evidence>
<dbReference type="Proteomes" id="UP000321436">
    <property type="component" value="Unassembled WGS sequence"/>
</dbReference>
<proteinExistence type="predicted"/>
<comment type="caution">
    <text evidence="2">The sequence shown here is derived from an EMBL/GenBank/DDBJ whole genome shotgun (WGS) entry which is preliminary data.</text>
</comment>
<sequence>MLKILVNIASKFSDMRTVEKTATGRSGKHVHKIPFFDTAINAGFPSPAQDYHENEITPEELLSLTPSVFLIRVNGNSMEEAHMPHGSVVAVDRGKKAHHGDIVVGLLNKEFTIKRLVKSRAGWVLHPENSAYTPYLVKGDDEFEVWGVVKAIVIKL</sequence>
<dbReference type="Pfam" id="PF00717">
    <property type="entry name" value="Peptidase_S24"/>
    <property type="match status" value="1"/>
</dbReference>
<protein>
    <submittedName>
        <fullName evidence="2">Peptidase S24</fullName>
    </submittedName>
</protein>
<dbReference type="AlphaFoldDB" id="A0A512RFT4"/>
<dbReference type="PANTHER" id="PTHR33516">
    <property type="entry name" value="LEXA REPRESSOR"/>
    <property type="match status" value="1"/>
</dbReference>
<accession>A0A512RFT4</accession>
<dbReference type="InterPro" id="IPR039418">
    <property type="entry name" value="LexA-like"/>
</dbReference>
<gene>
    <name evidence="2" type="ORF">CCY01nite_07680</name>
</gene>
<dbReference type="CDD" id="cd06529">
    <property type="entry name" value="S24_LexA-like"/>
    <property type="match status" value="1"/>
</dbReference>
<reference evidence="2 3" key="1">
    <citation type="submission" date="2019-07" db="EMBL/GenBank/DDBJ databases">
        <title>Whole genome shotgun sequence of Chitinophaga cymbidii NBRC 109752.</title>
        <authorList>
            <person name="Hosoyama A."/>
            <person name="Uohara A."/>
            <person name="Ohji S."/>
            <person name="Ichikawa N."/>
        </authorList>
    </citation>
    <scope>NUCLEOTIDE SEQUENCE [LARGE SCALE GENOMIC DNA]</scope>
    <source>
        <strain evidence="2 3">NBRC 109752</strain>
    </source>
</reference>
<dbReference type="InterPro" id="IPR015927">
    <property type="entry name" value="Peptidase_S24_S26A/B/C"/>
</dbReference>
<dbReference type="NCBIfam" id="NF007621">
    <property type="entry name" value="PRK10276.1"/>
    <property type="match status" value="1"/>
</dbReference>
<keyword evidence="3" id="KW-1185">Reference proteome</keyword>
<organism evidence="2 3">
    <name type="scientific">Chitinophaga cymbidii</name>
    <dbReference type="NCBI Taxonomy" id="1096750"/>
    <lineage>
        <taxon>Bacteria</taxon>
        <taxon>Pseudomonadati</taxon>
        <taxon>Bacteroidota</taxon>
        <taxon>Chitinophagia</taxon>
        <taxon>Chitinophagales</taxon>
        <taxon>Chitinophagaceae</taxon>
        <taxon>Chitinophaga</taxon>
    </lineage>
</organism>
<evidence type="ECO:0000313" key="3">
    <source>
        <dbReference type="Proteomes" id="UP000321436"/>
    </source>
</evidence>
<dbReference type="InterPro" id="IPR036286">
    <property type="entry name" value="LexA/Signal_pep-like_sf"/>
</dbReference>
<feature type="domain" description="Peptidase S24/S26A/S26B/S26C" evidence="1">
    <location>
        <begin position="34"/>
        <end position="149"/>
    </location>
</feature>
<dbReference type="EMBL" id="BKAU01000001">
    <property type="protein sequence ID" value="GEP94508.1"/>
    <property type="molecule type" value="Genomic_DNA"/>
</dbReference>
<dbReference type="OrthoDB" id="9787787at2"/>
<dbReference type="PANTHER" id="PTHR33516:SF2">
    <property type="entry name" value="LEXA REPRESSOR-RELATED"/>
    <property type="match status" value="1"/>
</dbReference>
<dbReference type="InterPro" id="IPR050077">
    <property type="entry name" value="LexA_repressor"/>
</dbReference>
<dbReference type="Gene3D" id="2.10.109.10">
    <property type="entry name" value="Umud Fragment, subunit A"/>
    <property type="match status" value="1"/>
</dbReference>
<name>A0A512RFT4_9BACT</name>